<dbReference type="EMBL" id="JAWJWE010000036">
    <property type="protein sequence ID" value="KAK6629371.1"/>
    <property type="molecule type" value="Genomic_DNA"/>
</dbReference>
<reference evidence="2 3" key="1">
    <citation type="submission" date="2023-10" db="EMBL/GenBank/DDBJ databases">
        <title>Genomes of two closely related lineages of the louse Polyplax serrata with different host specificities.</title>
        <authorList>
            <person name="Martinu J."/>
            <person name="Tarabai H."/>
            <person name="Stefka J."/>
            <person name="Hypsa V."/>
        </authorList>
    </citation>
    <scope>NUCLEOTIDE SEQUENCE [LARGE SCALE GENOMIC DNA]</scope>
    <source>
        <strain evidence="2">HR10_N</strain>
    </source>
</reference>
<organism evidence="2 3">
    <name type="scientific">Polyplax serrata</name>
    <name type="common">Common mouse louse</name>
    <dbReference type="NCBI Taxonomy" id="468196"/>
    <lineage>
        <taxon>Eukaryota</taxon>
        <taxon>Metazoa</taxon>
        <taxon>Ecdysozoa</taxon>
        <taxon>Arthropoda</taxon>
        <taxon>Hexapoda</taxon>
        <taxon>Insecta</taxon>
        <taxon>Pterygota</taxon>
        <taxon>Neoptera</taxon>
        <taxon>Paraneoptera</taxon>
        <taxon>Psocodea</taxon>
        <taxon>Troctomorpha</taxon>
        <taxon>Phthiraptera</taxon>
        <taxon>Anoplura</taxon>
        <taxon>Polyplacidae</taxon>
        <taxon>Polyplax</taxon>
    </lineage>
</organism>
<proteinExistence type="predicted"/>
<dbReference type="AlphaFoldDB" id="A0AAN8P1Q8"/>
<comment type="caution">
    <text evidence="2">The sequence shown here is derived from an EMBL/GenBank/DDBJ whole genome shotgun (WGS) entry which is preliminary data.</text>
</comment>
<evidence type="ECO:0000256" key="1">
    <source>
        <dbReference type="SAM" id="MobiDB-lite"/>
    </source>
</evidence>
<dbReference type="Proteomes" id="UP001372834">
    <property type="component" value="Unassembled WGS sequence"/>
</dbReference>
<sequence length="100" mass="11636">MAEQLPQIKKDYRSNKNKQSNKQCELQRRRRRDPEVVWPVRQGTVEIGQSSQSRTVVVSWDLRHQPYSARAGSPETLDLGFIKKFLRPMADLRLAISQSN</sequence>
<feature type="region of interest" description="Disordered" evidence="1">
    <location>
        <begin position="1"/>
        <end position="35"/>
    </location>
</feature>
<gene>
    <name evidence="2" type="ORF">RUM43_003188</name>
</gene>
<evidence type="ECO:0000313" key="2">
    <source>
        <dbReference type="EMBL" id="KAK6629371.1"/>
    </source>
</evidence>
<protein>
    <submittedName>
        <fullName evidence="2">Uncharacterized protein</fullName>
    </submittedName>
</protein>
<evidence type="ECO:0000313" key="3">
    <source>
        <dbReference type="Proteomes" id="UP001372834"/>
    </source>
</evidence>
<accession>A0AAN8P1Q8</accession>
<name>A0AAN8P1Q8_POLSC</name>